<feature type="region of interest" description="Disordered" evidence="2">
    <location>
        <begin position="1"/>
        <end position="25"/>
    </location>
</feature>
<accession>A0A7D5KRN2</accession>
<evidence type="ECO:0000313" key="4">
    <source>
        <dbReference type="EMBL" id="QLG48624.1"/>
    </source>
</evidence>
<dbReference type="KEGG" id="haly:HYG82_07075"/>
<dbReference type="RefSeq" id="WP_179260362.1">
    <property type="nucleotide sequence ID" value="NZ_CP058601.1"/>
</dbReference>
<name>A0A7D5KRN2_9EURY</name>
<dbReference type="PROSITE" id="PS51318">
    <property type="entry name" value="TAT"/>
    <property type="match status" value="1"/>
</dbReference>
<dbReference type="SUPFAM" id="SSF53822">
    <property type="entry name" value="Periplasmic binding protein-like I"/>
    <property type="match status" value="1"/>
</dbReference>
<dbReference type="AlphaFoldDB" id="A0A7D5KRN2"/>
<dbReference type="EMBL" id="CP058601">
    <property type="protein sequence ID" value="QLG48624.1"/>
    <property type="molecule type" value="Genomic_DNA"/>
</dbReference>
<proteinExistence type="predicted"/>
<keyword evidence="5" id="KW-1185">Reference proteome</keyword>
<dbReference type="InterPro" id="IPR006311">
    <property type="entry name" value="TAT_signal"/>
</dbReference>
<feature type="compositionally biased region" description="Low complexity" evidence="2">
    <location>
        <begin position="16"/>
        <end position="25"/>
    </location>
</feature>
<dbReference type="OrthoDB" id="200499at2157"/>
<dbReference type="Gene3D" id="3.40.50.2300">
    <property type="match status" value="2"/>
</dbReference>
<dbReference type="GeneID" id="56033040"/>
<dbReference type="CDD" id="cd06345">
    <property type="entry name" value="PBP1_ABC_ligand_binding-like"/>
    <property type="match status" value="1"/>
</dbReference>
<organism evidence="4 5">
    <name type="scientific">Natrinema halophilum</name>
    <dbReference type="NCBI Taxonomy" id="1699371"/>
    <lineage>
        <taxon>Archaea</taxon>
        <taxon>Methanobacteriati</taxon>
        <taxon>Methanobacteriota</taxon>
        <taxon>Stenosarchaea group</taxon>
        <taxon>Halobacteria</taxon>
        <taxon>Halobacteriales</taxon>
        <taxon>Natrialbaceae</taxon>
        <taxon>Natrinema</taxon>
    </lineage>
</organism>
<dbReference type="Proteomes" id="UP000509241">
    <property type="component" value="Chromosome"/>
</dbReference>
<evidence type="ECO:0000313" key="5">
    <source>
        <dbReference type="Proteomes" id="UP000509241"/>
    </source>
</evidence>
<dbReference type="Pfam" id="PF13458">
    <property type="entry name" value="Peripla_BP_6"/>
    <property type="match status" value="1"/>
</dbReference>
<sequence>MAPPFENESLGVESNSRSTVLAARTSRTSRRRLLGAAATGALGTAFAGCLSSLTGTGGDSGAVKIGVLTGGTGPAQSTAAEVAAETLEENGGIRGRDVTVSTAETDSSPLEARRSYHRLVLEEDVDVTMGISTGTVLDYLIDDFAEQQLLHFTTGSESLTPTKRIDEEYEKYKYHFRTGPVNTEQLIENQFAFLQNMGPQQGWQSVGLLVEGYPWTEGIVSTFEDQLPKLGFEIPYSHRYQPARDDFGSIYDDAEQAGVDVMWVVMGHTGDEAVTQWARETRAFEFGGTHVRLQYPDYYENLDAAPRFTFTQTSATATSELTPRTQDFVDRYRSKSGGDEPIYTSYNMYDSIVAYAEAVERAGAFDTEAVIAELESLEVPGTTGTISYYDGSSRYPHDRKFDPENDDHSGSIFFQWQTDENGNGVQEVVWPEKFETATYTSPPWV</sequence>
<reference evidence="4 5" key="1">
    <citation type="submission" date="2020-07" db="EMBL/GenBank/DDBJ databases">
        <authorList>
            <person name="Cui H."/>
        </authorList>
    </citation>
    <scope>NUCLEOTIDE SEQUENCE [LARGE SCALE GENOMIC DNA]</scope>
    <source>
        <strain evidence="4 5">YPL8</strain>
    </source>
</reference>
<keyword evidence="1" id="KW-0732">Signal</keyword>
<dbReference type="PANTHER" id="PTHR30483">
    <property type="entry name" value="LEUCINE-SPECIFIC-BINDING PROTEIN"/>
    <property type="match status" value="1"/>
</dbReference>
<gene>
    <name evidence="4" type="ORF">HYG82_07075</name>
</gene>
<evidence type="ECO:0000256" key="2">
    <source>
        <dbReference type="SAM" id="MobiDB-lite"/>
    </source>
</evidence>
<dbReference type="InterPro" id="IPR028081">
    <property type="entry name" value="Leu-bd"/>
</dbReference>
<evidence type="ECO:0000259" key="3">
    <source>
        <dbReference type="Pfam" id="PF13458"/>
    </source>
</evidence>
<dbReference type="PANTHER" id="PTHR30483:SF6">
    <property type="entry name" value="PERIPLASMIC BINDING PROTEIN OF ABC TRANSPORTER FOR NATURAL AMINO ACIDS"/>
    <property type="match status" value="1"/>
</dbReference>
<dbReference type="InterPro" id="IPR028082">
    <property type="entry name" value="Peripla_BP_I"/>
</dbReference>
<dbReference type="InterPro" id="IPR051010">
    <property type="entry name" value="BCAA_transport"/>
</dbReference>
<protein>
    <submittedName>
        <fullName evidence="4">ABC transporter substrate-binding protein</fullName>
    </submittedName>
</protein>
<feature type="domain" description="Leucine-binding protein" evidence="3">
    <location>
        <begin position="63"/>
        <end position="389"/>
    </location>
</feature>
<evidence type="ECO:0000256" key="1">
    <source>
        <dbReference type="ARBA" id="ARBA00022729"/>
    </source>
</evidence>